<gene>
    <name evidence="1" type="ORF">PanWU01x14_064610</name>
</gene>
<dbReference type="AlphaFoldDB" id="A0A2P5DHG0"/>
<organism evidence="1 2">
    <name type="scientific">Parasponia andersonii</name>
    <name type="common">Sponia andersonii</name>
    <dbReference type="NCBI Taxonomy" id="3476"/>
    <lineage>
        <taxon>Eukaryota</taxon>
        <taxon>Viridiplantae</taxon>
        <taxon>Streptophyta</taxon>
        <taxon>Embryophyta</taxon>
        <taxon>Tracheophyta</taxon>
        <taxon>Spermatophyta</taxon>
        <taxon>Magnoliopsida</taxon>
        <taxon>eudicotyledons</taxon>
        <taxon>Gunneridae</taxon>
        <taxon>Pentapetalae</taxon>
        <taxon>rosids</taxon>
        <taxon>fabids</taxon>
        <taxon>Rosales</taxon>
        <taxon>Cannabaceae</taxon>
        <taxon>Parasponia</taxon>
    </lineage>
</organism>
<comment type="caution">
    <text evidence="1">The sequence shown here is derived from an EMBL/GenBank/DDBJ whole genome shotgun (WGS) entry which is preliminary data.</text>
</comment>
<dbReference type="OrthoDB" id="10365238at2759"/>
<name>A0A2P5DHG0_PARAD</name>
<dbReference type="EMBL" id="JXTB01000038">
    <property type="protein sequence ID" value="PON72695.1"/>
    <property type="molecule type" value="Genomic_DNA"/>
</dbReference>
<evidence type="ECO:0000313" key="2">
    <source>
        <dbReference type="Proteomes" id="UP000237105"/>
    </source>
</evidence>
<keyword evidence="2" id="KW-1185">Reference proteome</keyword>
<protein>
    <submittedName>
        <fullName evidence="1">Uncharacterized protein</fullName>
    </submittedName>
</protein>
<accession>A0A2P5DHG0</accession>
<evidence type="ECO:0000313" key="1">
    <source>
        <dbReference type="EMBL" id="PON72695.1"/>
    </source>
</evidence>
<dbReference type="Proteomes" id="UP000237105">
    <property type="component" value="Unassembled WGS sequence"/>
</dbReference>
<reference evidence="2" key="1">
    <citation type="submission" date="2016-06" db="EMBL/GenBank/DDBJ databases">
        <title>Parallel loss of symbiosis genes in relatives of nitrogen-fixing non-legume Parasponia.</title>
        <authorList>
            <person name="Van Velzen R."/>
            <person name="Holmer R."/>
            <person name="Bu F."/>
            <person name="Rutten L."/>
            <person name="Van Zeijl A."/>
            <person name="Liu W."/>
            <person name="Santuari L."/>
            <person name="Cao Q."/>
            <person name="Sharma T."/>
            <person name="Shen D."/>
            <person name="Roswanjaya Y."/>
            <person name="Wardhani T."/>
            <person name="Kalhor M.S."/>
            <person name="Jansen J."/>
            <person name="Van den Hoogen J."/>
            <person name="Gungor B."/>
            <person name="Hartog M."/>
            <person name="Hontelez J."/>
            <person name="Verver J."/>
            <person name="Yang W.-C."/>
            <person name="Schijlen E."/>
            <person name="Repin R."/>
            <person name="Schilthuizen M."/>
            <person name="Schranz E."/>
            <person name="Heidstra R."/>
            <person name="Miyata K."/>
            <person name="Fedorova E."/>
            <person name="Kohlen W."/>
            <person name="Bisseling T."/>
            <person name="Smit S."/>
            <person name="Geurts R."/>
        </authorList>
    </citation>
    <scope>NUCLEOTIDE SEQUENCE [LARGE SCALE GENOMIC DNA]</scope>
    <source>
        <strain evidence="2">cv. WU1-14</strain>
    </source>
</reference>
<sequence>MAKLQISPVALPLVVPPPLIKIKNSIPCHAESQMTPFSAVAPARFLAISSRLVQVHEISLDTIYEEEIYVTSTSTTTTSEDHDDFVETAAFKSLPASRFISTTCFLEVQQSFSSVSNFGRSNFQCAN</sequence>
<proteinExistence type="predicted"/>